<reference evidence="1 2" key="1">
    <citation type="submission" date="2019-01" db="EMBL/GenBank/DDBJ databases">
        <title>Senegalimassilia sp. nov. KGMB04484 isolated human feces.</title>
        <authorList>
            <person name="Han K.-I."/>
            <person name="Kim J.-S."/>
            <person name="Lee K.C."/>
            <person name="Suh M.K."/>
            <person name="Eom M.K."/>
            <person name="Lee J.H."/>
            <person name="Park S.-H."/>
            <person name="Kang S.W."/>
            <person name="Park J.-E."/>
            <person name="Oh B.S."/>
            <person name="Yu S.Y."/>
            <person name="Choi S.-H."/>
            <person name="Lee D.H."/>
            <person name="Yoon H."/>
            <person name="Kim B.-Y."/>
            <person name="Lee J.H."/>
            <person name="Lee J.-S."/>
        </authorList>
    </citation>
    <scope>NUCLEOTIDE SEQUENCE [LARGE SCALE GENOMIC DNA]</scope>
    <source>
        <strain evidence="1 2">KGMB04484</strain>
    </source>
</reference>
<gene>
    <name evidence="1" type="ORF">ET524_06765</name>
</gene>
<dbReference type="AlphaFoldDB" id="A0A4V1QTZ7"/>
<organism evidence="1 2">
    <name type="scientific">Senegalimassilia faecalis</name>
    <dbReference type="NCBI Taxonomy" id="2509433"/>
    <lineage>
        <taxon>Bacteria</taxon>
        <taxon>Bacillati</taxon>
        <taxon>Actinomycetota</taxon>
        <taxon>Coriobacteriia</taxon>
        <taxon>Coriobacteriales</taxon>
        <taxon>Coriobacteriaceae</taxon>
        <taxon>Senegalimassilia</taxon>
    </lineage>
</organism>
<sequence length="181" mass="20547">MANVGDTVIFKHHVCTIAEKREKYFDNKDYWELHAVFERSLKLFVACDAAKPPIMRPVMQKQEALDLIDSIAGAEPADVDDNLPATANTSSLKQRHMKETYDAYLKTLSPKDLVPIIKTCHERTLAREENGHHATAVDKKYLDLAEGLLCDELAISLDIPREEVQDFLVKRIKEAEAKLNE</sequence>
<name>A0A4V1QTZ7_9ACTN</name>
<evidence type="ECO:0000313" key="1">
    <source>
        <dbReference type="EMBL" id="RXZ54207.1"/>
    </source>
</evidence>
<keyword evidence="2" id="KW-1185">Reference proteome</keyword>
<proteinExistence type="predicted"/>
<dbReference type="EMBL" id="SDPW01000001">
    <property type="protein sequence ID" value="RXZ54207.1"/>
    <property type="molecule type" value="Genomic_DNA"/>
</dbReference>
<comment type="caution">
    <text evidence="1">The sequence shown here is derived from an EMBL/GenBank/DDBJ whole genome shotgun (WGS) entry which is preliminary data.</text>
</comment>
<dbReference type="Gene3D" id="1.20.58.1290">
    <property type="entry name" value="CarD-like, C-terminal domain"/>
    <property type="match status" value="1"/>
</dbReference>
<dbReference type="RefSeq" id="WP_129424346.1">
    <property type="nucleotide sequence ID" value="NZ_SDPW01000001.1"/>
</dbReference>
<evidence type="ECO:0000313" key="2">
    <source>
        <dbReference type="Proteomes" id="UP000293345"/>
    </source>
</evidence>
<dbReference type="Proteomes" id="UP000293345">
    <property type="component" value="Unassembled WGS sequence"/>
</dbReference>
<accession>A0A4V1QTZ7</accession>
<dbReference type="InterPro" id="IPR042215">
    <property type="entry name" value="CarD-like_C"/>
</dbReference>
<protein>
    <submittedName>
        <fullName evidence="1">CarD family transcriptional regulator</fullName>
    </submittedName>
</protein>
<dbReference type="OrthoDB" id="9786074at2"/>